<dbReference type="InterPro" id="IPR028208">
    <property type="entry name" value="Effector_pro_NleD-like"/>
</dbReference>
<dbReference type="InterPro" id="IPR051661">
    <property type="entry name" value="Actin_filament_regulator"/>
</dbReference>
<name>A0A7Y3ZZR5_9VIBR</name>
<reference evidence="2 3" key="1">
    <citation type="submission" date="2019-09" db="EMBL/GenBank/DDBJ databases">
        <title>Draft genome sequencing and comparative genomics of hatchery-associated Vibrios.</title>
        <authorList>
            <person name="Kehlet-Delgado H."/>
            <person name="Mueller R.S."/>
        </authorList>
    </citation>
    <scope>NUCLEOTIDE SEQUENCE [LARGE SCALE GENOMIC DNA]</scope>
    <source>
        <strain evidence="2 3">99-46-Y</strain>
    </source>
</reference>
<feature type="compositionally biased region" description="Pro residues" evidence="1">
    <location>
        <begin position="2304"/>
        <end position="2313"/>
    </location>
</feature>
<dbReference type="RefSeq" id="WP_171361134.1">
    <property type="nucleotide sequence ID" value="NZ_VTXC01000026.1"/>
</dbReference>
<dbReference type="Pfam" id="PF14891">
    <property type="entry name" value="Peptidase_M91"/>
    <property type="match status" value="1"/>
</dbReference>
<comment type="caution">
    <text evidence="2">The sequence shown here is derived from an EMBL/GenBank/DDBJ whole genome shotgun (WGS) entry which is preliminary data.</text>
</comment>
<feature type="compositionally biased region" description="Low complexity" evidence="1">
    <location>
        <begin position="2314"/>
        <end position="2328"/>
    </location>
</feature>
<dbReference type="EMBL" id="VTXC01000026">
    <property type="protein sequence ID" value="NOH71878.1"/>
    <property type="molecule type" value="Genomic_DNA"/>
</dbReference>
<organism evidence="2 3">
    <name type="scientific">Vibrio pectenicida</name>
    <dbReference type="NCBI Taxonomy" id="62763"/>
    <lineage>
        <taxon>Bacteria</taxon>
        <taxon>Pseudomonadati</taxon>
        <taxon>Pseudomonadota</taxon>
        <taxon>Gammaproteobacteria</taxon>
        <taxon>Vibrionales</taxon>
        <taxon>Vibrionaceae</taxon>
        <taxon>Vibrio</taxon>
    </lineage>
</organism>
<evidence type="ECO:0000313" key="3">
    <source>
        <dbReference type="Proteomes" id="UP000565719"/>
    </source>
</evidence>
<dbReference type="PANTHER" id="PTHR47102:SF2">
    <property type="entry name" value="PROTEIN BNI1"/>
    <property type="match status" value="1"/>
</dbReference>
<feature type="region of interest" description="Disordered" evidence="1">
    <location>
        <begin position="2273"/>
        <end position="2342"/>
    </location>
</feature>
<feature type="compositionally biased region" description="Polar residues" evidence="1">
    <location>
        <begin position="458"/>
        <end position="473"/>
    </location>
</feature>
<proteinExistence type="predicted"/>
<sequence length="2611" mass="293272">MPTDSNVLVPYNVLSRPSHDATPLLYAGSGLTSIETNRASAQRIDERQPPTLPVKDEQAASVSKERLNVQDMLEAKVNANDDPLELVWQAWQGKYEQAKTFIEQGYNGQEIDIQRDLITELKQAKEAITNIPAELSSPVNTMISDANSKSKGWIDELAESDRANAYQLARHIDGSLKAVTEALKAFEHDQDLELETWKEKISARYKAKHGLTEDTDSLRHHMTLRRHAVRNRLQDVRHELESSKNKIQRKGWRNTFKREAEVKAYFEQVMNALEVVINHLKGKQKQFDPSFKDSAASMFISQAGQSKEEKRQRGEHEQDKESKGINLAELEVAMGEQILKFEDAAIKAGKGAKNKMAKVAMQVARTPTYVAPTAMHLLHKARSPMAKGVNKAVNHNLSDEDQIIRSIVRSLCWALIQPAFRMQYDYAPLLGAAQSLAKIKHSTADSADVLETVTEGSAATSGINKAASSQSKQGADEAEKSRQEVLEPSLKKAQQASESLLAQVSLCGNGALRDVLNHYQPSDLNKLSEQLQGLSLSEDTPDKEVPPDKEVRPSLGKDVQTLKTLLAQEPSDRGAQLNQVSVSERKRLVNILATIKDMGLSEQRFNKTVDYFLGVGQEVLSEQGQESLGKAVVEIEDALRKGEAYKKIRAMALRLRARATKASDYSDSSLDSIIHKARFAGLAAQDAYDELDSLALKHTGQPLGPFSRRSRVAKDWGICANEVLREAGHTEAELIPDTEVIRHVLTERNMLTGLVSEKDPLGIFFSTRIAGEWRYAYRDETIKPMSPAEYAAQEKTLAEFIVGWSQKRLARGVVVSFIEGGMDVVGGLTVTPIKIGVRAGIKVPISLIRIAYDVHKIKQGVMPGEDKPYKVIKARITHRLEQLGFKMLMIPVGSTVKTVFAAGVSAAAHAHNAMVEKEDKVKISSWAKVLGTEALLTGGSFPVSLGAKTATDLAMEPSPKLTTEEQQVVEQIKQALAGQSESQEMDAIDESNPISNAYPDIDRGEGEYKEAVDASLKKIASTPFGRDLIESMNQQGIHITMPSGGANTSDDDHDHGPAVGNYANPDKDTVFFDPSYKPSAEDAKDRPWLDCDSSVVLFHEMLHLYYSENPIQFEVAGQTYQVGGLGDPISEHMVAGADYVNEQKVEFRFSDPEWVKQHLKMGKYVNENDLRRELGQPIREDYYFDARNTGANQARFYNHGFGSEPDFNDPDGLNRDLFREPPRLEPLPEAVMSYPGARSSTRMGDFSNKEREVWRKLSYNLPVKRATNYIGFSLSECRFIRDYSGQYSAEKLAQTIEYFHRNNLTPWYDNSADLDHDFYQRLSDVTLDNGHAIESEDIQVYLEFYGGPEKFSDDNIDSGKGEKEARVVGMVAQRIDDIRTGQNSIATVKEDFYYRGFITDYFIRRNINASTPVVGHHSEGRFRQDNFHPHGKLATAPSFQSGIQAFTNALESAGYTGPFKEVDFEETFYWYEGQHLRGYYDAYDLARNDHRGCIQRADRVYVYRGAEDKDLIYVSGEILEVERVDGKPNTEIDMPQKVFNSLSGPVAIMGVDAKLILPRKKMETLMTVATRRDTADYLYKTTDENFQTVQNSDVQAVFDERLGARFEGNNRREIEEEIERLLKYASLMKIHSESDSDREDIQQWLIEFSSGTRGGIFGSHDCKRASTFTITKWVQNPDVFYIPLSQDDSSKYDGLMMNWVRGEVILIPRDLKQRLTLFKTPQFRSNFTESLSQSSIDRLLIRTGQYGLWGNMDDISGYLSELSGASPLDKDEKIQVLDMCLDYVAMMVVGQKTPDDDEIQALLDLFAFVRPDWGGKVISDVSRSEEEALRYESKMNNFVATMHLQPLTVRSREHYVGQLPDKLTDFLEDKLDKDFDYHVTSASEEKTQRIIESLRDPLRWSSYVLAVGLGVAFPGFTAGVIGGMVTTFLTDTVLDIAQLETEDNLEKRQQLLEGIIAKCYTSLGAELGGAVFGPAAGKLVKWMTKTVSKKVLRESTEEVMQMIDNIDLRTIQEKIDIERGVSSQNVIETRWGRIRSRVKAENPTVRARKSPITRELTEEQRNELLENQMSDTLRKYSTFESIVDNTVKIRDVLKAAAILGVINELMVEVDKALDPDISGNAFYQIAKMWFVYSLAGASGEVLNIKTADDLLEEAMTKLDVPPQKRIEFLQKVRDERISKQRLLDDPQVQDAMAAMDSTDPVVSSTRELIVPDGRSSQEVDYYLEDNWSDEANRIMRLLDDRDVANRARDDLTLQETGAMRDGHQMQVQAEVHQLAPPPPPPPSQQVSQAAPPPPPPSQQVSQAAPPPPPPPPLVSQGQQSVRPVVQVRPRPRVSDVGDDRKAELRSMVSSAKVKTLADYNESMEELRRNLKIREEQDLAIELLNTKMKNELIEAGKKKEHLFYNQSPCPLRKTQLDYNERYEKVEKGECEVPFGTDAEIKQGRKVRLQVRSNPENSQSPYVFRVSTDGEVLLVDEMFASVDKKSSDVTGSERLNANEVQGYFIASEPKLMDKLKYVVQEGLAGDTKNRHLLKQAGYDFKALKKSESDPIVLKREDDTHDAFIMMLNSDNVQPTARMLNTDFGAGLQFDREIVEIHICGPNRIVLVLGNRQG</sequence>
<dbReference type="PANTHER" id="PTHR47102">
    <property type="entry name" value="PROTEIN BNI1"/>
    <property type="match status" value="1"/>
</dbReference>
<gene>
    <name evidence="2" type="ORF">F0225_11085</name>
</gene>
<dbReference type="Proteomes" id="UP000565719">
    <property type="component" value="Unassembled WGS sequence"/>
</dbReference>
<feature type="region of interest" description="Disordered" evidence="1">
    <location>
        <begin position="1042"/>
        <end position="1085"/>
    </location>
</feature>
<feature type="compositionally biased region" description="Basic and acidic residues" evidence="1">
    <location>
        <begin position="306"/>
        <end position="323"/>
    </location>
</feature>
<feature type="region of interest" description="Disordered" evidence="1">
    <location>
        <begin position="458"/>
        <end position="482"/>
    </location>
</feature>
<evidence type="ECO:0008006" key="4">
    <source>
        <dbReference type="Google" id="ProtNLM"/>
    </source>
</evidence>
<feature type="compositionally biased region" description="Basic and acidic residues" evidence="1">
    <location>
        <begin position="2332"/>
        <end position="2342"/>
    </location>
</feature>
<evidence type="ECO:0000256" key="1">
    <source>
        <dbReference type="SAM" id="MobiDB-lite"/>
    </source>
</evidence>
<feature type="region of interest" description="Disordered" evidence="1">
    <location>
        <begin position="302"/>
        <end position="323"/>
    </location>
</feature>
<protein>
    <recommendedName>
        <fullName evidence="4">Tox-PLDMTX domain-containing protein</fullName>
    </recommendedName>
</protein>
<evidence type="ECO:0000313" key="2">
    <source>
        <dbReference type="EMBL" id="NOH71878.1"/>
    </source>
</evidence>
<accession>A0A7Y3ZZR5</accession>